<feature type="transmembrane region" description="Helical" evidence="1">
    <location>
        <begin position="611"/>
        <end position="631"/>
    </location>
</feature>
<dbReference type="OrthoDB" id="10016898at2759"/>
<dbReference type="SUPFAM" id="SSF103473">
    <property type="entry name" value="MFS general substrate transporter"/>
    <property type="match status" value="1"/>
</dbReference>
<dbReference type="Proteomes" id="UP000663829">
    <property type="component" value="Unassembled WGS sequence"/>
</dbReference>
<dbReference type="AlphaFoldDB" id="A0A814T8C4"/>
<feature type="transmembrane region" description="Helical" evidence="1">
    <location>
        <begin position="22"/>
        <end position="41"/>
    </location>
</feature>
<feature type="transmembrane region" description="Helical" evidence="1">
    <location>
        <begin position="745"/>
        <end position="767"/>
    </location>
</feature>
<sequence length="831" mass="95143">MIIESPNSYVYLFKKTWNAKRLILSACFLYLIRIILHYFNVSLEKYVFLTQKELKQLGFIYPEPGFVVCDDPLLSEAVYERQKRIKQILEWLSSKLSKTSIYNPLQKPPLVPSLPPRVLTATLAERAAHFIGGKQHITTSSPIVQYNNDFIINENRTSPIIDPVSILRNSVQWFSSPDSSSAVNLSDCSRHLHELEREIQDMSTSSRSFNDSYQSTNLSTSMNEIVQDLKSRSYQLALRPSSSQSGSTVVDDDINKSFYKRVVGQSGAQNAIQGLPDIAIGKTSVNELRSYSKTCTIQSIVIQLNQIIRYFELNPNQEYLLERIRDLSRTYLSDYNWKGGSSFYLKNNLSWSDQLPTDTELVFHLFCTYFDSKFSADPRYLDGKIFKGNYVIKQSQLNNIVRYPIAIYVYQEKPPVYKVLCNGDIYDVPANYDLIRKYFGVIIVIIAFVSRCIFVGFCWSYGTVIDEWKKTNSTLTDTELSWIGSFGQSLGGAFAPLILYLATRFGYQTIFILSLLTCSLSLLISSTVKNIHLLFLTYSIPYGFANASLFIVGTLLTGIYYPPGHEYHLLTMCIISAGFPIGYHIMSAVMFKWIQNDGWMIMKRRTGILELFLTIILGPLFSTKCILMPQINIEPERNRSTMAIRKFFSKKMIYWMIGIFTAMCSINNFLLHLHTQLEVVSISPSKADLWFRLHGLFDALFRFSIPFILKFCSIKIIYLFPAAAFFGMCLLIFTFALLYSQYASLSIIFISLFGFTSAVITSLQYTVSSKLFDREFTEQGYCFTAYILLDSDFPDSTCHHHPQTQSAPDNIEQNRITEKMNQVYDNIGYGT</sequence>
<feature type="transmembrane region" description="Helical" evidence="1">
    <location>
        <begin position="509"/>
        <end position="528"/>
    </location>
</feature>
<comment type="caution">
    <text evidence="2">The sequence shown here is derived from an EMBL/GenBank/DDBJ whole genome shotgun (WGS) entry which is preliminary data.</text>
</comment>
<feature type="transmembrane region" description="Helical" evidence="1">
    <location>
        <begin position="569"/>
        <end position="591"/>
    </location>
</feature>
<feature type="transmembrane region" description="Helical" evidence="1">
    <location>
        <begin position="438"/>
        <end position="462"/>
    </location>
</feature>
<feature type="transmembrane region" description="Helical" evidence="1">
    <location>
        <begin position="540"/>
        <end position="562"/>
    </location>
</feature>
<name>A0A814T8C4_9BILA</name>
<protein>
    <submittedName>
        <fullName evidence="2">Uncharacterized protein</fullName>
    </submittedName>
</protein>
<keyword evidence="1" id="KW-0472">Membrane</keyword>
<evidence type="ECO:0000313" key="4">
    <source>
        <dbReference type="Proteomes" id="UP000663829"/>
    </source>
</evidence>
<keyword evidence="1" id="KW-1133">Transmembrane helix</keyword>
<evidence type="ECO:0000256" key="1">
    <source>
        <dbReference type="SAM" id="Phobius"/>
    </source>
</evidence>
<feature type="transmembrane region" description="Helical" evidence="1">
    <location>
        <begin position="482"/>
        <end position="502"/>
    </location>
</feature>
<proteinExistence type="predicted"/>
<dbReference type="Pfam" id="PF07690">
    <property type="entry name" value="MFS_1"/>
    <property type="match status" value="1"/>
</dbReference>
<dbReference type="PANTHER" id="PTHR21780">
    <property type="entry name" value="TRANSMEMBRANE PROTEIN 209"/>
    <property type="match status" value="1"/>
</dbReference>
<dbReference type="Pfam" id="PF09786">
    <property type="entry name" value="CytochromB561_N"/>
    <property type="match status" value="1"/>
</dbReference>
<keyword evidence="1" id="KW-0812">Transmembrane</keyword>
<dbReference type="InterPro" id="IPR019176">
    <property type="entry name" value="Cytochrome_B561-rel"/>
</dbReference>
<dbReference type="GO" id="GO:0016020">
    <property type="term" value="C:membrane"/>
    <property type="evidence" value="ECO:0007669"/>
    <property type="project" value="TreeGrafter"/>
</dbReference>
<feature type="transmembrane region" description="Helical" evidence="1">
    <location>
        <begin position="652"/>
        <end position="670"/>
    </location>
</feature>
<dbReference type="PANTHER" id="PTHR21780:SF0">
    <property type="entry name" value="TRANSMEMBRANE PROTEIN 209"/>
    <property type="match status" value="1"/>
</dbReference>
<dbReference type="Gene3D" id="1.20.1250.20">
    <property type="entry name" value="MFS general substrate transporter like domains"/>
    <property type="match status" value="1"/>
</dbReference>
<accession>A0A814T8C4</accession>
<dbReference type="GO" id="GO:0022857">
    <property type="term" value="F:transmembrane transporter activity"/>
    <property type="evidence" value="ECO:0007669"/>
    <property type="project" value="InterPro"/>
</dbReference>
<evidence type="ECO:0000313" key="3">
    <source>
        <dbReference type="EMBL" id="CAF3921375.1"/>
    </source>
</evidence>
<keyword evidence="4" id="KW-1185">Reference proteome</keyword>
<dbReference type="EMBL" id="CAJNOQ010007104">
    <property type="protein sequence ID" value="CAF1157966.1"/>
    <property type="molecule type" value="Genomic_DNA"/>
</dbReference>
<dbReference type="InterPro" id="IPR011701">
    <property type="entry name" value="MFS"/>
</dbReference>
<feature type="transmembrane region" description="Helical" evidence="1">
    <location>
        <begin position="716"/>
        <end position="739"/>
    </location>
</feature>
<dbReference type="Proteomes" id="UP000681722">
    <property type="component" value="Unassembled WGS sequence"/>
</dbReference>
<dbReference type="EMBL" id="CAJOBC010007103">
    <property type="protein sequence ID" value="CAF3921375.1"/>
    <property type="molecule type" value="Genomic_DNA"/>
</dbReference>
<reference evidence="2" key="1">
    <citation type="submission" date="2021-02" db="EMBL/GenBank/DDBJ databases">
        <authorList>
            <person name="Nowell W R."/>
        </authorList>
    </citation>
    <scope>NUCLEOTIDE SEQUENCE</scope>
</reference>
<gene>
    <name evidence="2" type="ORF">GPM918_LOCUS21526</name>
    <name evidence="3" type="ORF">SRO942_LOCUS21523</name>
</gene>
<evidence type="ECO:0000313" key="2">
    <source>
        <dbReference type="EMBL" id="CAF1157966.1"/>
    </source>
</evidence>
<organism evidence="2 4">
    <name type="scientific">Didymodactylos carnosus</name>
    <dbReference type="NCBI Taxonomy" id="1234261"/>
    <lineage>
        <taxon>Eukaryota</taxon>
        <taxon>Metazoa</taxon>
        <taxon>Spiralia</taxon>
        <taxon>Gnathifera</taxon>
        <taxon>Rotifera</taxon>
        <taxon>Eurotatoria</taxon>
        <taxon>Bdelloidea</taxon>
        <taxon>Philodinida</taxon>
        <taxon>Philodinidae</taxon>
        <taxon>Didymodactylos</taxon>
    </lineage>
</organism>
<dbReference type="InterPro" id="IPR036259">
    <property type="entry name" value="MFS_trans_sf"/>
</dbReference>